<keyword evidence="5" id="KW-1185">Reference proteome</keyword>
<comment type="caution">
    <text evidence="4">The sequence shown here is derived from an EMBL/GenBank/DDBJ whole genome shotgun (WGS) entry which is preliminary data.</text>
</comment>
<keyword evidence="2" id="KW-0472">Membrane</keyword>
<keyword evidence="2" id="KW-1133">Transmembrane helix</keyword>
<evidence type="ECO:0000313" key="4">
    <source>
        <dbReference type="EMBL" id="TCC34897.1"/>
    </source>
</evidence>
<dbReference type="Pfam" id="PF10099">
    <property type="entry name" value="RskA_C"/>
    <property type="match status" value="1"/>
</dbReference>
<evidence type="ECO:0000256" key="1">
    <source>
        <dbReference type="SAM" id="MobiDB-lite"/>
    </source>
</evidence>
<feature type="domain" description="Anti-sigma K factor RskA C-terminal" evidence="3">
    <location>
        <begin position="90"/>
        <end position="209"/>
    </location>
</feature>
<proteinExistence type="predicted"/>
<keyword evidence="2" id="KW-0812">Transmembrane</keyword>
<reference evidence="4 5" key="1">
    <citation type="submission" date="2019-02" db="EMBL/GenBank/DDBJ databases">
        <title>Kribbella capetownensis sp. nov. and Kribbella speibonae sp. nov., isolated from soil.</title>
        <authorList>
            <person name="Curtis S.M."/>
            <person name="Norton I."/>
            <person name="Everest G.J."/>
            <person name="Meyers P.R."/>
        </authorList>
    </citation>
    <scope>NUCLEOTIDE SEQUENCE [LARGE SCALE GENOMIC DNA]</scope>
    <source>
        <strain evidence="4 5">DSM 27082</strain>
    </source>
</reference>
<gene>
    <name evidence="4" type="ORF">E0H50_13470</name>
</gene>
<feature type="transmembrane region" description="Helical" evidence="2">
    <location>
        <begin position="84"/>
        <end position="106"/>
    </location>
</feature>
<accession>A0A4R0IPL2</accession>
<evidence type="ECO:0000256" key="2">
    <source>
        <dbReference type="SAM" id="Phobius"/>
    </source>
</evidence>
<evidence type="ECO:0000259" key="3">
    <source>
        <dbReference type="Pfam" id="PF10099"/>
    </source>
</evidence>
<dbReference type="GO" id="GO:0005886">
    <property type="term" value="C:plasma membrane"/>
    <property type="evidence" value="ECO:0007669"/>
    <property type="project" value="InterPro"/>
</dbReference>
<dbReference type="AlphaFoldDB" id="A0A4R0IPL2"/>
<evidence type="ECO:0000313" key="5">
    <source>
        <dbReference type="Proteomes" id="UP000292695"/>
    </source>
</evidence>
<organism evidence="4 5">
    <name type="scientific">Kribbella sindirgiensis</name>
    <dbReference type="NCBI Taxonomy" id="1124744"/>
    <lineage>
        <taxon>Bacteria</taxon>
        <taxon>Bacillati</taxon>
        <taxon>Actinomycetota</taxon>
        <taxon>Actinomycetes</taxon>
        <taxon>Propionibacteriales</taxon>
        <taxon>Kribbellaceae</taxon>
        <taxon>Kribbella</taxon>
    </lineage>
</organism>
<dbReference type="InterPro" id="IPR018764">
    <property type="entry name" value="RskA_C"/>
</dbReference>
<dbReference type="OrthoDB" id="4328740at2"/>
<dbReference type="Proteomes" id="UP000292695">
    <property type="component" value="Unassembled WGS sequence"/>
</dbReference>
<protein>
    <submittedName>
        <fullName evidence="4">Anti-sigma factor</fullName>
    </submittedName>
</protein>
<name>A0A4R0IPL2_9ACTN</name>
<dbReference type="EMBL" id="SJKA01000004">
    <property type="protein sequence ID" value="TCC34897.1"/>
    <property type="molecule type" value="Genomic_DNA"/>
</dbReference>
<sequence>MRKSRERPVGMMIDYAARMIWRWRERRFAWTPTAERLVRSADVWASVPRTLEVEVQAALGIGPDGWSVGTRSPFHRPRASRWRIYAPSSVAAAAATLVLLATGYLAQAEADATRTAALSGPANSSTPAAWADLRNKPSGVEITLRSATLHPAPAGKYYEGWVKGARGTVSIGTFHLRHQSEKVVLWSGVDLDEYPTIAVTLESEDDDPASSEQVIASGAVSPTDR</sequence>
<feature type="region of interest" description="Disordered" evidence="1">
    <location>
        <begin position="201"/>
        <end position="225"/>
    </location>
</feature>